<dbReference type="EMBL" id="JAGKQQ010000002">
    <property type="protein sequence ID" value="MBP3960512.1"/>
    <property type="molecule type" value="Genomic_DNA"/>
</dbReference>
<sequence length="128" mass="14834">MAKGVRFKKTGREIKAAASARLDQLRSRLARRDSALETFLQDRALVRSYLVRAIGGRVRYRNPEDGTPLHSESEISSEQMEEIRKICERIFELETEIRRLRLVVMHLADDEEFELNFAQLSAYGFESS</sequence>
<proteinExistence type="predicted"/>
<keyword evidence="2" id="KW-1185">Reference proteome</keyword>
<protein>
    <submittedName>
        <fullName evidence="1">Uncharacterized protein</fullName>
    </submittedName>
</protein>
<accession>A0ABS5C3E7</accession>
<dbReference type="RefSeq" id="WP_210662635.1">
    <property type="nucleotide sequence ID" value="NZ_JAGKQQ010000002.1"/>
</dbReference>
<organism evidence="1 2">
    <name type="scientific">Gemmata palustris</name>
    <dbReference type="NCBI Taxonomy" id="2822762"/>
    <lineage>
        <taxon>Bacteria</taxon>
        <taxon>Pseudomonadati</taxon>
        <taxon>Planctomycetota</taxon>
        <taxon>Planctomycetia</taxon>
        <taxon>Gemmatales</taxon>
        <taxon>Gemmataceae</taxon>
        <taxon>Gemmata</taxon>
    </lineage>
</organism>
<gene>
    <name evidence="1" type="ORF">J8F10_35250</name>
</gene>
<reference evidence="1 2" key="1">
    <citation type="submission" date="2021-04" db="EMBL/GenBank/DDBJ databases">
        <authorList>
            <person name="Ivanova A."/>
        </authorList>
    </citation>
    <scope>NUCLEOTIDE SEQUENCE [LARGE SCALE GENOMIC DNA]</scope>
    <source>
        <strain evidence="1 2">G18</strain>
    </source>
</reference>
<name>A0ABS5C3E7_9BACT</name>
<evidence type="ECO:0000313" key="1">
    <source>
        <dbReference type="EMBL" id="MBP3960512.1"/>
    </source>
</evidence>
<evidence type="ECO:0000313" key="2">
    <source>
        <dbReference type="Proteomes" id="UP000676565"/>
    </source>
</evidence>
<dbReference type="Proteomes" id="UP000676565">
    <property type="component" value="Unassembled WGS sequence"/>
</dbReference>
<comment type="caution">
    <text evidence="1">The sequence shown here is derived from an EMBL/GenBank/DDBJ whole genome shotgun (WGS) entry which is preliminary data.</text>
</comment>